<dbReference type="SUPFAM" id="SSF49749">
    <property type="entry name" value="Group II dsDNA viruses VP"/>
    <property type="match status" value="2"/>
</dbReference>
<dbReference type="Gene3D" id="2.70.9.10">
    <property type="entry name" value="Adenovirus Type 2 Hexon, domain 4"/>
    <property type="match status" value="1"/>
</dbReference>
<dbReference type="InterPro" id="IPR038519">
    <property type="entry name" value="MCP_C_sf"/>
</dbReference>
<evidence type="ECO:0000259" key="1">
    <source>
        <dbReference type="Pfam" id="PF16903"/>
    </source>
</evidence>
<feature type="domain" description="Major capsid protein N-terminal" evidence="1">
    <location>
        <begin position="25"/>
        <end position="239"/>
    </location>
</feature>
<evidence type="ECO:0000313" key="2">
    <source>
        <dbReference type="EMBL" id="QHT85400.1"/>
    </source>
</evidence>
<accession>A0A6C0HYD6</accession>
<dbReference type="AlphaFoldDB" id="A0A6C0HYD6"/>
<proteinExistence type="predicted"/>
<protein>
    <recommendedName>
        <fullName evidence="1">Major capsid protein N-terminal domain-containing protein</fullName>
    </recommendedName>
</protein>
<reference evidence="2" key="1">
    <citation type="journal article" date="2020" name="Nature">
        <title>Giant virus diversity and host interactions through global metagenomics.</title>
        <authorList>
            <person name="Schulz F."/>
            <person name="Roux S."/>
            <person name="Paez-Espino D."/>
            <person name="Jungbluth S."/>
            <person name="Walsh D.A."/>
            <person name="Denef V.J."/>
            <person name="McMahon K.D."/>
            <person name="Konstantinidis K.T."/>
            <person name="Eloe-Fadrosh E.A."/>
            <person name="Kyrpides N.C."/>
            <person name="Woyke T."/>
        </authorList>
    </citation>
    <scope>NUCLEOTIDE SEQUENCE</scope>
    <source>
        <strain evidence="2">GVMAG-M-3300023184-17</strain>
    </source>
</reference>
<name>A0A6C0HYD6_9ZZZZ</name>
<dbReference type="InterPro" id="IPR016112">
    <property type="entry name" value="VP_dsDNA_II"/>
</dbReference>
<dbReference type="EMBL" id="MN740041">
    <property type="protein sequence ID" value="QHT85400.1"/>
    <property type="molecule type" value="Genomic_DNA"/>
</dbReference>
<dbReference type="Pfam" id="PF16903">
    <property type="entry name" value="Capsid_N"/>
    <property type="match status" value="1"/>
</dbReference>
<organism evidence="2">
    <name type="scientific">viral metagenome</name>
    <dbReference type="NCBI Taxonomy" id="1070528"/>
    <lineage>
        <taxon>unclassified sequences</taxon>
        <taxon>metagenomes</taxon>
        <taxon>organismal metagenomes</taxon>
    </lineage>
</organism>
<dbReference type="Gene3D" id="2.70.9.20">
    <property type="entry name" value="Major capsid protein Vp54"/>
    <property type="match status" value="1"/>
</dbReference>
<dbReference type="InterPro" id="IPR031654">
    <property type="entry name" value="Capsid_N"/>
</dbReference>
<sequence>MAGGLLNLVSGGSQNAIMYGNPQKTYWSSVYKQITNFGLQNFRLEYEGLRQLQLNNDTIYTFKVKRYAELLKDTYFVIQLPDIYSPLYTDGVSTIPYEFQWIKNIGAMMIRNIRFTIGGSLIQQMSGQDIIAMANRDLTSTEKAKWDEMIGNIPELYNPAGYHNGIYPNAMYQDTAAYKANGSEPSIRGRQIRVPLPIWWALNAQQAFPLVCLQYNELQIEITLRPIRELFQIKDVTATKTVIAPSFTNPSHQFYYFLHSPPEMLDQYSKITSWNEGAHLSCTYCFLSDEEAYLFASKEQKYLVRELYNTWFYGISVTDKLWLQNSTDLVLDWMFLFQRSDVANRNEWSNFTNWPYDYLPNDVALTTMEDTNGTPIFIMPSYSQENIKDIPLYLGITLDGTVREEMRQATMYRYEQQYLRSEGGGFTSLDGLYTYNFCLKTDPFSTQPSGAINLSKYSLIELEVNTITPTLNQNALYFPICDPLTGESVGVTKSSTSLYNYTYNVLVIEERYNILSFVGGNAALMNAR</sequence>